<evidence type="ECO:0000313" key="5">
    <source>
        <dbReference type="Proteomes" id="UP000053611"/>
    </source>
</evidence>
<dbReference type="Pfam" id="PF22041">
    <property type="entry name" value="GST_C_7"/>
    <property type="match status" value="1"/>
</dbReference>
<reference evidence="4 5" key="1">
    <citation type="submission" date="2015-03" db="EMBL/GenBank/DDBJ databases">
        <title>Genomics and transcriptomics of the oil-accumulating basidiomycete yeast T. oleaginosus allow insights into substrate utilization and the diverse evolutionary trajectories of mating systems in fungi.</title>
        <authorList>
            <consortium name="DOE Joint Genome Institute"/>
            <person name="Kourist R."/>
            <person name="Kracht O."/>
            <person name="Bracharz F."/>
            <person name="Lipzen A."/>
            <person name="Nolan M."/>
            <person name="Ohm R."/>
            <person name="Grigoriev I."/>
            <person name="Sun S."/>
            <person name="Heitman J."/>
            <person name="Bruck T."/>
            <person name="Nowrousian M."/>
        </authorList>
    </citation>
    <scope>NUCLEOTIDE SEQUENCE [LARGE SCALE GENOMIC DNA]</scope>
    <source>
        <strain evidence="4 5">IBC0246</strain>
    </source>
</reference>
<dbReference type="PANTHER" id="PTHR44051:SF8">
    <property type="entry name" value="GLUTATHIONE S-TRANSFERASE GSTA"/>
    <property type="match status" value="1"/>
</dbReference>
<evidence type="ECO:0000259" key="2">
    <source>
        <dbReference type="Pfam" id="PF13417"/>
    </source>
</evidence>
<organism evidence="4 5">
    <name type="scientific">Cutaneotrichosporon oleaginosum</name>
    <dbReference type="NCBI Taxonomy" id="879819"/>
    <lineage>
        <taxon>Eukaryota</taxon>
        <taxon>Fungi</taxon>
        <taxon>Dikarya</taxon>
        <taxon>Basidiomycota</taxon>
        <taxon>Agaricomycotina</taxon>
        <taxon>Tremellomycetes</taxon>
        <taxon>Trichosporonales</taxon>
        <taxon>Trichosporonaceae</taxon>
        <taxon>Cutaneotrichosporon</taxon>
    </lineage>
</organism>
<dbReference type="SUPFAM" id="SSF52833">
    <property type="entry name" value="Thioredoxin-like"/>
    <property type="match status" value="1"/>
</dbReference>
<dbReference type="Pfam" id="PF13417">
    <property type="entry name" value="GST_N_3"/>
    <property type="match status" value="1"/>
</dbReference>
<dbReference type="GeneID" id="28987310"/>
<dbReference type="InterPro" id="IPR004045">
    <property type="entry name" value="Glutathione_S-Trfase_N"/>
</dbReference>
<sequence>MTIDQVTLYGLGLRPGQNINVGPYAWKTAVDLGLLSIPYRLEGRTFAEIRTSWESETVAGITVPAIQDGERWVFDSFRLAQYLEDKYGGKRLFPRGQEIARFLNTWADRDLGGEIVPLFAPWLYKAQEPDSSAWFLKQKLGGDQDKIDALVLAVQDPAFIERQAAAVRAKLATLEAYLAANEAEGAGPFLAGETASHADAAVWGWYAASLAVRHPGVDLGALIWKHESLPLVGAWVDAVQKAAGVELLLE</sequence>
<dbReference type="RefSeq" id="XP_018278486.1">
    <property type="nucleotide sequence ID" value="XM_018426707.1"/>
</dbReference>
<dbReference type="InterPro" id="IPR036282">
    <property type="entry name" value="Glutathione-S-Trfase_C_sf"/>
</dbReference>
<evidence type="ECO:0000313" key="4">
    <source>
        <dbReference type="EMBL" id="KLT41995.1"/>
    </source>
</evidence>
<gene>
    <name evidence="4" type="ORF">CC85DRAFT_328560</name>
</gene>
<evidence type="ECO:0000259" key="3">
    <source>
        <dbReference type="Pfam" id="PF22041"/>
    </source>
</evidence>
<proteinExistence type="inferred from homology"/>
<dbReference type="Gene3D" id="1.20.1050.10">
    <property type="match status" value="1"/>
</dbReference>
<dbReference type="OrthoDB" id="4951845at2759"/>
<accession>A0A0J0XLM4</accession>
<dbReference type="Proteomes" id="UP000053611">
    <property type="component" value="Unassembled WGS sequence"/>
</dbReference>
<dbReference type="PANTHER" id="PTHR44051">
    <property type="entry name" value="GLUTATHIONE S-TRANSFERASE-RELATED"/>
    <property type="match status" value="1"/>
</dbReference>
<dbReference type="InterPro" id="IPR036249">
    <property type="entry name" value="Thioredoxin-like_sf"/>
</dbReference>
<keyword evidence="5" id="KW-1185">Reference proteome</keyword>
<protein>
    <submittedName>
        <fullName evidence="4">Uncharacterized protein</fullName>
    </submittedName>
</protein>
<feature type="domain" description="Glutathione S-transferase UstS-like C-terminal" evidence="3">
    <location>
        <begin position="104"/>
        <end position="206"/>
    </location>
</feature>
<dbReference type="EMBL" id="KQ087210">
    <property type="protein sequence ID" value="KLT41995.1"/>
    <property type="molecule type" value="Genomic_DNA"/>
</dbReference>
<dbReference type="STRING" id="879819.A0A0J0XLM4"/>
<feature type="domain" description="GST N-terminal" evidence="2">
    <location>
        <begin position="21"/>
        <end position="90"/>
    </location>
</feature>
<dbReference type="AlphaFoldDB" id="A0A0J0XLM4"/>
<dbReference type="Gene3D" id="3.40.30.10">
    <property type="entry name" value="Glutaredoxin"/>
    <property type="match status" value="1"/>
</dbReference>
<dbReference type="InterPro" id="IPR054416">
    <property type="entry name" value="GST_UstS-like_C"/>
</dbReference>
<evidence type="ECO:0000256" key="1">
    <source>
        <dbReference type="ARBA" id="ARBA00007409"/>
    </source>
</evidence>
<comment type="similarity">
    <text evidence="1">Belongs to the GST superfamily.</text>
</comment>
<dbReference type="SUPFAM" id="SSF47616">
    <property type="entry name" value="GST C-terminal domain-like"/>
    <property type="match status" value="1"/>
</dbReference>
<name>A0A0J0XLM4_9TREE</name>